<dbReference type="InterPro" id="IPR001753">
    <property type="entry name" value="Enoyl-CoA_hydra/iso"/>
</dbReference>
<dbReference type="CDD" id="cd06558">
    <property type="entry name" value="crotonase-like"/>
    <property type="match status" value="1"/>
</dbReference>
<dbReference type="EMBL" id="UINC01018498">
    <property type="protein sequence ID" value="SVA77758.1"/>
    <property type="molecule type" value="Genomic_DNA"/>
</dbReference>
<reference evidence="2" key="1">
    <citation type="submission" date="2018-05" db="EMBL/GenBank/DDBJ databases">
        <authorList>
            <person name="Lanie J.A."/>
            <person name="Ng W.-L."/>
            <person name="Kazmierczak K.M."/>
            <person name="Andrzejewski T.M."/>
            <person name="Davidsen T.M."/>
            <person name="Wayne K.J."/>
            <person name="Tettelin H."/>
            <person name="Glass J.I."/>
            <person name="Rusch D."/>
            <person name="Podicherti R."/>
            <person name="Tsui H.-C.T."/>
            <person name="Winkler M.E."/>
        </authorList>
    </citation>
    <scope>NUCLEOTIDE SEQUENCE</scope>
</reference>
<evidence type="ECO:0000256" key="1">
    <source>
        <dbReference type="ARBA" id="ARBA00005254"/>
    </source>
</evidence>
<organism evidence="2">
    <name type="scientific">marine metagenome</name>
    <dbReference type="NCBI Taxonomy" id="408172"/>
    <lineage>
        <taxon>unclassified sequences</taxon>
        <taxon>metagenomes</taxon>
        <taxon>ecological metagenomes</taxon>
    </lineage>
</organism>
<dbReference type="Pfam" id="PF00378">
    <property type="entry name" value="ECH_1"/>
    <property type="match status" value="1"/>
</dbReference>
<dbReference type="PANTHER" id="PTHR42964">
    <property type="entry name" value="ENOYL-COA HYDRATASE"/>
    <property type="match status" value="1"/>
</dbReference>
<dbReference type="PANTHER" id="PTHR42964:SF1">
    <property type="entry name" value="POLYKETIDE BIOSYNTHESIS ENOYL-COA HYDRATASE PKSH-RELATED"/>
    <property type="match status" value="1"/>
</dbReference>
<proteinExistence type="inferred from homology"/>
<dbReference type="SUPFAM" id="SSF52096">
    <property type="entry name" value="ClpP/crotonase"/>
    <property type="match status" value="1"/>
</dbReference>
<dbReference type="InterPro" id="IPR029045">
    <property type="entry name" value="ClpP/crotonase-like_dom_sf"/>
</dbReference>
<gene>
    <name evidence="2" type="ORF">METZ01_LOCUS130612</name>
</gene>
<dbReference type="Gene3D" id="3.90.226.10">
    <property type="entry name" value="2-enoyl-CoA Hydratase, Chain A, domain 1"/>
    <property type="match status" value="1"/>
</dbReference>
<dbReference type="Gene3D" id="1.10.12.10">
    <property type="entry name" value="Lyase 2-enoyl-coa Hydratase, Chain A, domain 2"/>
    <property type="match status" value="1"/>
</dbReference>
<dbReference type="AlphaFoldDB" id="A0A381YL10"/>
<name>A0A381YL10_9ZZZZ</name>
<comment type="similarity">
    <text evidence="1">Belongs to the enoyl-CoA hydratase/isomerase family.</text>
</comment>
<dbReference type="InterPro" id="IPR051683">
    <property type="entry name" value="Enoyl-CoA_Hydratase/Isomerase"/>
</dbReference>
<sequence length="243" mass="26329">NRNALTDSLIADLFSVFSCVHNDREVRGITLRGKGGVFCAGGDLKGMKRISEAGSDAKDLSLEMSMVFGNLFKVINQAPQIIVSVTEGFTLAGGFGVACSSDLIVTMSDTKFALTETRIGLTPSQISPYVINRLGYATARKMMLLGASINGKEAMAIGIADYLASDADNLEEILGDIKSQVFKCSPNAIAITKQVLTINEYLDPEKAADLFSDCIVSDEGKEGFNSFFEKRNPYWVPDKQKKK</sequence>
<evidence type="ECO:0008006" key="3">
    <source>
        <dbReference type="Google" id="ProtNLM"/>
    </source>
</evidence>
<dbReference type="InterPro" id="IPR014748">
    <property type="entry name" value="Enoyl-CoA_hydra_C"/>
</dbReference>
<protein>
    <recommendedName>
        <fullName evidence="3">Enoyl-CoA hydratase</fullName>
    </recommendedName>
</protein>
<feature type="non-terminal residue" evidence="2">
    <location>
        <position position="1"/>
    </location>
</feature>
<accession>A0A381YL10</accession>
<dbReference type="GO" id="GO:0008300">
    <property type="term" value="P:isoprenoid catabolic process"/>
    <property type="evidence" value="ECO:0007669"/>
    <property type="project" value="TreeGrafter"/>
</dbReference>
<evidence type="ECO:0000313" key="2">
    <source>
        <dbReference type="EMBL" id="SVA77758.1"/>
    </source>
</evidence>